<organism evidence="2 3">
    <name type="scientific">Gonium pectorale</name>
    <name type="common">Green alga</name>
    <dbReference type="NCBI Taxonomy" id="33097"/>
    <lineage>
        <taxon>Eukaryota</taxon>
        <taxon>Viridiplantae</taxon>
        <taxon>Chlorophyta</taxon>
        <taxon>core chlorophytes</taxon>
        <taxon>Chlorophyceae</taxon>
        <taxon>CS clade</taxon>
        <taxon>Chlamydomonadales</taxon>
        <taxon>Volvocaceae</taxon>
        <taxon>Gonium</taxon>
    </lineage>
</organism>
<evidence type="ECO:0000256" key="1">
    <source>
        <dbReference type="SAM" id="Coils"/>
    </source>
</evidence>
<dbReference type="EMBL" id="LSYV01000092">
    <property type="protein sequence ID" value="KXZ43423.1"/>
    <property type="molecule type" value="Genomic_DNA"/>
</dbReference>
<gene>
    <name evidence="2" type="ORF">GPECTOR_91g577</name>
</gene>
<reference evidence="3" key="1">
    <citation type="journal article" date="2016" name="Nat. Commun.">
        <title>The Gonium pectorale genome demonstrates co-option of cell cycle regulation during the evolution of multicellularity.</title>
        <authorList>
            <person name="Hanschen E.R."/>
            <person name="Marriage T.N."/>
            <person name="Ferris P.J."/>
            <person name="Hamaji T."/>
            <person name="Toyoda A."/>
            <person name="Fujiyama A."/>
            <person name="Neme R."/>
            <person name="Noguchi H."/>
            <person name="Minakuchi Y."/>
            <person name="Suzuki M."/>
            <person name="Kawai-Toyooka H."/>
            <person name="Smith D.R."/>
            <person name="Sparks H."/>
            <person name="Anderson J."/>
            <person name="Bakaric R."/>
            <person name="Luria V."/>
            <person name="Karger A."/>
            <person name="Kirschner M.W."/>
            <person name="Durand P.M."/>
            <person name="Michod R.E."/>
            <person name="Nozaki H."/>
            <person name="Olson B.J."/>
        </authorList>
    </citation>
    <scope>NUCLEOTIDE SEQUENCE [LARGE SCALE GENOMIC DNA]</scope>
    <source>
        <strain evidence="3">NIES-2863</strain>
    </source>
</reference>
<feature type="coiled-coil region" evidence="1">
    <location>
        <begin position="54"/>
        <end position="95"/>
    </location>
</feature>
<keyword evidence="1" id="KW-0175">Coiled coil</keyword>
<dbReference type="Proteomes" id="UP000075714">
    <property type="component" value="Unassembled WGS sequence"/>
</dbReference>
<keyword evidence="3" id="KW-1185">Reference proteome</keyword>
<sequence>MHDAIKDVLHDVQLETTSVESVCEAETREPIRTWKTRQLALKDIIVHVSSDQLSKTERKRVAKQEQQIDGLKQQVDELKQQVKDQDHKLKQQVKDQDRRHKQTEQYLARAFLSTVLNASCQFLMCAAGEDPKHSGSNRFKKLGANNGGVKAVAKAFDMDPGGFIKDADNLINRWNRATHPMDLSDLSMMVTEAQKLITPEMRALPGGLPCRIAGVMRS</sequence>
<name>A0A150G0L1_GONPE</name>
<evidence type="ECO:0000313" key="2">
    <source>
        <dbReference type="EMBL" id="KXZ43423.1"/>
    </source>
</evidence>
<comment type="caution">
    <text evidence="2">The sequence shown here is derived from an EMBL/GenBank/DDBJ whole genome shotgun (WGS) entry which is preliminary data.</text>
</comment>
<evidence type="ECO:0000313" key="3">
    <source>
        <dbReference type="Proteomes" id="UP000075714"/>
    </source>
</evidence>
<proteinExistence type="predicted"/>
<accession>A0A150G0L1</accession>
<dbReference type="AlphaFoldDB" id="A0A150G0L1"/>
<protein>
    <submittedName>
        <fullName evidence="2">Uncharacterized protein</fullName>
    </submittedName>
</protein>